<evidence type="ECO:0000313" key="2">
    <source>
        <dbReference type="EMBL" id="NEW46343.1"/>
    </source>
</evidence>
<feature type="transmembrane region" description="Helical" evidence="1">
    <location>
        <begin position="80"/>
        <end position="99"/>
    </location>
</feature>
<reference evidence="4 5" key="1">
    <citation type="submission" date="2020-01" db="EMBL/GenBank/DDBJ databases">
        <title>Genetics and antimicrobial susceptibilities of Nocardia species isolated from the soil; a comparison with species isolated from humans.</title>
        <authorList>
            <person name="Carrasco G."/>
            <person name="Monzon S."/>
            <person name="Sansegundo M."/>
            <person name="Garcia E."/>
            <person name="Garrido N."/>
            <person name="Medina M.J."/>
            <person name="Villalon P."/>
            <person name="Ramirez-Arocha A.C."/>
            <person name="Jimenez P."/>
            <person name="Cuesta I."/>
            <person name="Valdezate S."/>
        </authorList>
    </citation>
    <scope>NUCLEOTIDE SEQUENCE [LARGE SCALE GENOMIC DNA]</scope>
    <source>
        <strain evidence="2 4">CNM20110639</strain>
        <strain evidence="3 5">CNM20110649</strain>
    </source>
</reference>
<evidence type="ECO:0000313" key="4">
    <source>
        <dbReference type="Proteomes" id="UP000468928"/>
    </source>
</evidence>
<dbReference type="RefSeq" id="WP_163823758.1">
    <property type="nucleotide sequence ID" value="NZ_JAAGUX010000045.1"/>
</dbReference>
<keyword evidence="1" id="KW-0472">Membrane</keyword>
<evidence type="ECO:0000313" key="5">
    <source>
        <dbReference type="Proteomes" id="UP000470876"/>
    </source>
</evidence>
<dbReference type="Proteomes" id="UP000470876">
    <property type="component" value="Unassembled WGS sequence"/>
</dbReference>
<keyword evidence="1" id="KW-1133">Transmembrane helix</keyword>
<proteinExistence type="predicted"/>
<accession>A0A6P1DCI1</accession>
<dbReference type="InterPro" id="IPR024244">
    <property type="entry name" value="DUF2537"/>
</dbReference>
<protein>
    <submittedName>
        <fullName evidence="2">DUF2537 domain-containing protein</fullName>
    </submittedName>
</protein>
<dbReference type="Proteomes" id="UP000468928">
    <property type="component" value="Unassembled WGS sequence"/>
</dbReference>
<organism evidence="2 4">
    <name type="scientific">Nocardia cyriacigeorgica</name>
    <dbReference type="NCBI Taxonomy" id="135487"/>
    <lineage>
        <taxon>Bacteria</taxon>
        <taxon>Bacillati</taxon>
        <taxon>Actinomycetota</taxon>
        <taxon>Actinomycetes</taxon>
        <taxon>Mycobacteriales</taxon>
        <taxon>Nocardiaceae</taxon>
        <taxon>Nocardia</taxon>
    </lineage>
</organism>
<feature type="transmembrane region" description="Helical" evidence="1">
    <location>
        <begin position="49"/>
        <end position="68"/>
    </location>
</feature>
<dbReference type="EMBL" id="JAAGUX010000045">
    <property type="protein sequence ID" value="NEW58111.1"/>
    <property type="molecule type" value="Genomic_DNA"/>
</dbReference>
<evidence type="ECO:0000256" key="1">
    <source>
        <dbReference type="SAM" id="Phobius"/>
    </source>
</evidence>
<keyword evidence="1" id="KW-0812">Transmembrane</keyword>
<dbReference type="Pfam" id="PF10801">
    <property type="entry name" value="DUF2537"/>
    <property type="match status" value="1"/>
</dbReference>
<feature type="transmembrane region" description="Helical" evidence="1">
    <location>
        <begin position="20"/>
        <end position="42"/>
    </location>
</feature>
<name>A0A6P1DCI1_9NOCA</name>
<sequence>MSDLSNGPYGPCRDYQDPTPWSAGITVTVLVAALTTVAVYAFGAALAEVHPLLSVAVNLVAVGGVAPTAWRWRSAPVTRWVLAGGAIGVLLAWLGLLLGG</sequence>
<dbReference type="AlphaFoldDB" id="A0A6P1DCI1"/>
<gene>
    <name evidence="2" type="ORF">GV789_18090</name>
    <name evidence="3" type="ORF">GV794_21000</name>
</gene>
<keyword evidence="5" id="KW-1185">Reference proteome</keyword>
<comment type="caution">
    <text evidence="2">The sequence shown here is derived from an EMBL/GenBank/DDBJ whole genome shotgun (WGS) entry which is preliminary data.</text>
</comment>
<dbReference type="EMBL" id="JAAGUZ010000048">
    <property type="protein sequence ID" value="NEW46343.1"/>
    <property type="molecule type" value="Genomic_DNA"/>
</dbReference>
<evidence type="ECO:0000313" key="3">
    <source>
        <dbReference type="EMBL" id="NEW58111.1"/>
    </source>
</evidence>